<keyword evidence="2" id="KW-1003">Cell membrane</keyword>
<evidence type="ECO:0000256" key="3">
    <source>
        <dbReference type="ARBA" id="ARBA00022692"/>
    </source>
</evidence>
<comment type="subcellular location">
    <subcellularLocation>
        <location evidence="1">Cell membrane</location>
        <topology evidence="1">Multi-pass membrane protein</topology>
    </subcellularLocation>
</comment>
<accession>A0A2H4ZBF0</accession>
<keyword evidence="3" id="KW-0812">Transmembrane</keyword>
<sequence length="132" mass="14592">MMTNITIGIYGFTSEVLDHGITFSFKEMGLLVDSIYCMVLLYVFCDCSHQTSANIAEGVQLSLMNIKLNSVDVATTREVELFLKAIHLNPPKVSLQGYSVVNRELISSSVGTIAIYLIVLLQFKISLVNLRG</sequence>
<dbReference type="GO" id="GO:0050909">
    <property type="term" value="P:sensory perception of taste"/>
    <property type="evidence" value="ECO:0007669"/>
    <property type="project" value="InterPro"/>
</dbReference>
<proteinExistence type="evidence at transcript level"/>
<evidence type="ECO:0000313" key="6">
    <source>
        <dbReference type="EMBL" id="AUF73054.1"/>
    </source>
</evidence>
<reference evidence="7" key="2">
    <citation type="submission" date="2018-01" db="EMBL/GenBank/DDBJ databases">
        <title>Identification and expression patterns of chemosensory receptor genes in Anoplophora chinensis (Forster) from the antennal transcriptome.</title>
        <authorList>
            <person name="Sun L."/>
            <person name="Qian J.-L."/>
            <person name="Kang K."/>
            <person name="Zhang X.-Q."/>
            <person name="Deng J.-D."/>
            <person name="Tang Y.-P."/>
            <person name="Chen C."/>
            <person name="Hansen L."/>
            <person name="Xu T."/>
            <person name="Zhang Q.-H."/>
            <person name="Zhang L.-W."/>
            <person name="Zhang Y.-N."/>
        </authorList>
    </citation>
    <scope>NUCLEOTIDE SEQUENCE</scope>
    <source>
        <tissue evidence="7">Antenna</tissue>
    </source>
</reference>
<keyword evidence="4" id="KW-1133">Transmembrane helix</keyword>
<keyword evidence="6" id="KW-0675">Receptor</keyword>
<keyword evidence="5" id="KW-0472">Membrane</keyword>
<evidence type="ECO:0000256" key="5">
    <source>
        <dbReference type="ARBA" id="ARBA00023136"/>
    </source>
</evidence>
<dbReference type="EMBL" id="MG766202">
    <property type="protein sequence ID" value="AVN97872.1"/>
    <property type="molecule type" value="mRNA"/>
</dbReference>
<reference evidence="6" key="1">
    <citation type="journal article" date="2017" name="Sci. Rep.">
        <title>Antennal transcriptome analysis and expression profiles of olfactory genes in Anoplophora chinensis.</title>
        <authorList>
            <person name="Wang J."/>
            <person name="Hu P."/>
            <person name="Gao P."/>
            <person name="Tao J."/>
            <person name="Luo Y."/>
        </authorList>
    </citation>
    <scope>NUCLEOTIDE SEQUENCE</scope>
</reference>
<protein>
    <submittedName>
        <fullName evidence="6 7">Gustatory receptor</fullName>
    </submittedName>
</protein>
<organism evidence="6">
    <name type="scientific">Anoplophora chinensis</name>
    <name type="common">Citrus longhorn beetle</name>
    <dbReference type="NCBI Taxonomy" id="217632"/>
    <lineage>
        <taxon>Eukaryota</taxon>
        <taxon>Metazoa</taxon>
        <taxon>Ecdysozoa</taxon>
        <taxon>Arthropoda</taxon>
        <taxon>Hexapoda</taxon>
        <taxon>Insecta</taxon>
        <taxon>Pterygota</taxon>
        <taxon>Neoptera</taxon>
        <taxon>Endopterygota</taxon>
        <taxon>Coleoptera</taxon>
        <taxon>Polyphaga</taxon>
        <taxon>Cucujiformia</taxon>
        <taxon>Chrysomeloidea</taxon>
        <taxon>Cerambycidae</taxon>
        <taxon>Lamiinae</taxon>
        <taxon>Lamiini</taxon>
        <taxon>Anoplophora</taxon>
    </lineage>
</organism>
<evidence type="ECO:0000256" key="4">
    <source>
        <dbReference type="ARBA" id="ARBA00022989"/>
    </source>
</evidence>
<dbReference type="AlphaFoldDB" id="A0A2H4ZBF0"/>
<dbReference type="Pfam" id="PF08395">
    <property type="entry name" value="7tm_7"/>
    <property type="match status" value="1"/>
</dbReference>
<dbReference type="GO" id="GO:0005886">
    <property type="term" value="C:plasma membrane"/>
    <property type="evidence" value="ECO:0007669"/>
    <property type="project" value="UniProtKB-SubCell"/>
</dbReference>
<evidence type="ECO:0000256" key="1">
    <source>
        <dbReference type="ARBA" id="ARBA00004651"/>
    </source>
</evidence>
<dbReference type="EMBL" id="MF975478">
    <property type="protein sequence ID" value="AUF73054.1"/>
    <property type="molecule type" value="mRNA"/>
</dbReference>
<dbReference type="InterPro" id="IPR013604">
    <property type="entry name" value="7TM_chemorcpt"/>
</dbReference>
<gene>
    <name evidence="7" type="primary">GR7</name>
</gene>
<name>A0A2H4ZBF0_ANOCN</name>
<evidence type="ECO:0000313" key="7">
    <source>
        <dbReference type="EMBL" id="AVN97872.1"/>
    </source>
</evidence>
<evidence type="ECO:0000256" key="2">
    <source>
        <dbReference type="ARBA" id="ARBA00022475"/>
    </source>
</evidence>